<gene>
    <name evidence="2" type="ORF">Fot_22848</name>
</gene>
<evidence type="ECO:0000313" key="3">
    <source>
        <dbReference type="Proteomes" id="UP001604277"/>
    </source>
</evidence>
<dbReference type="AlphaFoldDB" id="A0ABD1UYV9"/>
<reference evidence="3" key="1">
    <citation type="submission" date="2024-07" db="EMBL/GenBank/DDBJ databases">
        <title>Two chromosome-level genome assemblies of Korean endemic species Abeliophyllum distichum and Forsythia ovata (Oleaceae).</title>
        <authorList>
            <person name="Jang H."/>
        </authorList>
    </citation>
    <scope>NUCLEOTIDE SEQUENCE [LARGE SCALE GENOMIC DNA]</scope>
</reference>
<dbReference type="Pfam" id="PF23161">
    <property type="entry name" value="HTH_RNase_II"/>
    <property type="match status" value="1"/>
</dbReference>
<comment type="caution">
    <text evidence="2">The sequence shown here is derived from an EMBL/GenBank/DDBJ whole genome shotgun (WGS) entry which is preliminary data.</text>
</comment>
<sequence length="200" mass="23370">MVVAQKPGGKKNWMIELLEKNKSVRVEELAEVDELLRRKHAKEAVEKELKEFVKLLKSAREMPSHSKPAKSSWRTEEKIRHRIESLEAYAIDKHYISLTVLLPTGKQIKSTQQITSHISLSPQKVFHKSFKNSIMAIAFLYHRARGKWEHNIIPSSIHNQHNIISIIIPYHSINSYNKNSYNMKFQESGTHYENTQTIWD</sequence>
<proteinExistence type="predicted"/>
<evidence type="ECO:0000313" key="2">
    <source>
        <dbReference type="EMBL" id="KAL2530247.1"/>
    </source>
</evidence>
<keyword evidence="3" id="KW-1185">Reference proteome</keyword>
<dbReference type="Proteomes" id="UP001604277">
    <property type="component" value="Unassembled WGS sequence"/>
</dbReference>
<protein>
    <submittedName>
        <fullName evidence="2">Ribonuclease II</fullName>
    </submittedName>
</protein>
<dbReference type="InterPro" id="IPR056404">
    <property type="entry name" value="HTH_RNase_II"/>
</dbReference>
<accession>A0ABD1UYV9</accession>
<dbReference type="EMBL" id="JBFOLJ010000006">
    <property type="protein sequence ID" value="KAL2530247.1"/>
    <property type="molecule type" value="Genomic_DNA"/>
</dbReference>
<feature type="domain" description="Ribonuclease II-like double HTH" evidence="1">
    <location>
        <begin position="32"/>
        <end position="93"/>
    </location>
</feature>
<evidence type="ECO:0000259" key="1">
    <source>
        <dbReference type="Pfam" id="PF23161"/>
    </source>
</evidence>
<name>A0ABD1UYV9_9LAMI</name>
<organism evidence="2 3">
    <name type="scientific">Forsythia ovata</name>
    <dbReference type="NCBI Taxonomy" id="205694"/>
    <lineage>
        <taxon>Eukaryota</taxon>
        <taxon>Viridiplantae</taxon>
        <taxon>Streptophyta</taxon>
        <taxon>Embryophyta</taxon>
        <taxon>Tracheophyta</taxon>
        <taxon>Spermatophyta</taxon>
        <taxon>Magnoliopsida</taxon>
        <taxon>eudicotyledons</taxon>
        <taxon>Gunneridae</taxon>
        <taxon>Pentapetalae</taxon>
        <taxon>asterids</taxon>
        <taxon>lamiids</taxon>
        <taxon>Lamiales</taxon>
        <taxon>Oleaceae</taxon>
        <taxon>Forsythieae</taxon>
        <taxon>Forsythia</taxon>
    </lineage>
</organism>